<sequence>MPSRRSRNTGADPDRRRPDAGDRSDEWNGAAAPGARRSYAVLSIESKDEQSQAQILSAALEDHRANPLLRRVTSGILTNPPNDTLAHIIDLVLKSSEDTGRREMKSLVLKLFKENSNVCANGSSADSSCIMTLYSCFQNCLDSLLALSRQASAPEDLVGEESSRSKEQTIWPCQTSRLQRKIESLPVRNGTGPLNQDNSVEEHKIVGGGMSKRREELGQGQGTGKRLQKQKHLYLVLDDWAKGFSIHKIDATNPHLGEPPVLRLVAPVPCCPMSFAALGSNILTVSNRHRGTLVYDTETAALATGPCLPDPLLGGVNNFVSAADTLYAFSYFFAERQHSFEVMSTAGAKQGLRLSTPTLDWSWQSVPYPSPFKTDEVIVSYALHPDGHTIFMSAHRTHIGDRTFSFDTRHCEWRYHGEWALPFRHEGFFDSELDAWVGLHKDGGICSCQVISHRHSSTSAMQPDWKMVKDFFQKKEDGQGPAVEPRQGGSWAYSDVHGWLQILHCGVCGA</sequence>
<organism evidence="2 3">
    <name type="scientific">Miscanthus lutarioriparius</name>
    <dbReference type="NCBI Taxonomy" id="422564"/>
    <lineage>
        <taxon>Eukaryota</taxon>
        <taxon>Viridiplantae</taxon>
        <taxon>Streptophyta</taxon>
        <taxon>Embryophyta</taxon>
        <taxon>Tracheophyta</taxon>
        <taxon>Spermatophyta</taxon>
        <taxon>Magnoliopsida</taxon>
        <taxon>Liliopsida</taxon>
        <taxon>Poales</taxon>
        <taxon>Poaceae</taxon>
        <taxon>PACMAD clade</taxon>
        <taxon>Panicoideae</taxon>
        <taxon>Andropogonodae</taxon>
        <taxon>Andropogoneae</taxon>
        <taxon>Saccharinae</taxon>
        <taxon>Miscanthus</taxon>
    </lineage>
</organism>
<evidence type="ECO:0000313" key="2">
    <source>
        <dbReference type="EMBL" id="CAD6245257.1"/>
    </source>
</evidence>
<feature type="region of interest" description="Disordered" evidence="1">
    <location>
        <begin position="1"/>
        <end position="32"/>
    </location>
</feature>
<dbReference type="PANTHER" id="PTHR33085:SF41">
    <property type="entry name" value="OS12G0624400 PROTEIN"/>
    <property type="match status" value="1"/>
</dbReference>
<feature type="compositionally biased region" description="Basic and acidic residues" evidence="1">
    <location>
        <begin position="12"/>
        <end position="26"/>
    </location>
</feature>
<keyword evidence="3" id="KW-1185">Reference proteome</keyword>
<dbReference type="Proteomes" id="UP000604825">
    <property type="component" value="Unassembled WGS sequence"/>
</dbReference>
<reference evidence="2" key="1">
    <citation type="submission" date="2020-10" db="EMBL/GenBank/DDBJ databases">
        <authorList>
            <person name="Han B."/>
            <person name="Lu T."/>
            <person name="Zhao Q."/>
            <person name="Huang X."/>
            <person name="Zhao Y."/>
        </authorList>
    </citation>
    <scope>NUCLEOTIDE SEQUENCE</scope>
</reference>
<dbReference type="OrthoDB" id="10554839at2759"/>
<evidence type="ECO:0000256" key="1">
    <source>
        <dbReference type="SAM" id="MobiDB-lite"/>
    </source>
</evidence>
<protein>
    <submittedName>
        <fullName evidence="2">Uncharacterized protein</fullName>
    </submittedName>
</protein>
<evidence type="ECO:0000313" key="3">
    <source>
        <dbReference type="Proteomes" id="UP000604825"/>
    </source>
</evidence>
<gene>
    <name evidence="2" type="ORF">NCGR_LOCUS29653</name>
</gene>
<dbReference type="EMBL" id="CAJGYO010000007">
    <property type="protein sequence ID" value="CAD6245257.1"/>
    <property type="molecule type" value="Genomic_DNA"/>
</dbReference>
<dbReference type="PANTHER" id="PTHR33085">
    <property type="entry name" value="OS12G0113100 PROTEIN-RELATED"/>
    <property type="match status" value="1"/>
</dbReference>
<comment type="caution">
    <text evidence="2">The sequence shown here is derived from an EMBL/GenBank/DDBJ whole genome shotgun (WGS) entry which is preliminary data.</text>
</comment>
<proteinExistence type="predicted"/>
<dbReference type="AlphaFoldDB" id="A0A811PIS8"/>
<accession>A0A811PIS8</accession>
<dbReference type="Pfam" id="PF07893">
    <property type="entry name" value="DUF1668"/>
    <property type="match status" value="1"/>
</dbReference>
<dbReference type="InterPro" id="IPR012871">
    <property type="entry name" value="DUF1668_ORYSA"/>
</dbReference>
<name>A0A811PIS8_9POAL</name>